<proteinExistence type="predicted"/>
<accession>A0ABU6VER7</accession>
<feature type="compositionally biased region" description="Polar residues" evidence="1">
    <location>
        <begin position="123"/>
        <end position="135"/>
    </location>
</feature>
<sequence length="160" mass="16998">MENPANQANDPANGSKPSDDIQNGGADANQNGKNDATNSHHDSQVTVNHNQDSDSDVEISHNGSRFAELHEEVSDTLNDTTTHDKVDLTKTNVVGPSSSQAQSKKPNHVDTPKKVLKQGAGKNPQSGNVNSSNKFGPSPKDKGQKTIVKSTNKSLVRPPV</sequence>
<protein>
    <submittedName>
        <fullName evidence="2">Uncharacterized protein</fullName>
    </submittedName>
</protein>
<feature type="region of interest" description="Disordered" evidence="1">
    <location>
        <begin position="1"/>
        <end position="160"/>
    </location>
</feature>
<evidence type="ECO:0000313" key="2">
    <source>
        <dbReference type="EMBL" id="MED6172009.1"/>
    </source>
</evidence>
<keyword evidence="3" id="KW-1185">Reference proteome</keyword>
<feature type="compositionally biased region" description="Polar residues" evidence="1">
    <location>
        <begin position="89"/>
        <end position="104"/>
    </location>
</feature>
<gene>
    <name evidence="2" type="ORF">PIB30_046165</name>
</gene>
<comment type="caution">
    <text evidence="2">The sequence shown here is derived from an EMBL/GenBank/DDBJ whole genome shotgun (WGS) entry which is preliminary data.</text>
</comment>
<reference evidence="2 3" key="1">
    <citation type="journal article" date="2023" name="Plants (Basel)">
        <title>Bridging the Gap: Combining Genomics and Transcriptomics Approaches to Understand Stylosanthes scabra, an Orphan Legume from the Brazilian Caatinga.</title>
        <authorList>
            <person name="Ferreira-Neto J.R.C."/>
            <person name="da Silva M.D."/>
            <person name="Binneck E."/>
            <person name="de Melo N.F."/>
            <person name="da Silva R.H."/>
            <person name="de Melo A.L.T.M."/>
            <person name="Pandolfi V."/>
            <person name="Bustamante F.O."/>
            <person name="Brasileiro-Vidal A.C."/>
            <person name="Benko-Iseppon A.M."/>
        </authorList>
    </citation>
    <scope>NUCLEOTIDE SEQUENCE [LARGE SCALE GENOMIC DNA]</scope>
    <source>
        <tissue evidence="2">Leaves</tissue>
    </source>
</reference>
<dbReference type="EMBL" id="JASCZI010151321">
    <property type="protein sequence ID" value="MED6172009.1"/>
    <property type="molecule type" value="Genomic_DNA"/>
</dbReference>
<evidence type="ECO:0000313" key="3">
    <source>
        <dbReference type="Proteomes" id="UP001341840"/>
    </source>
</evidence>
<feature type="compositionally biased region" description="Polar residues" evidence="1">
    <location>
        <begin position="1"/>
        <end position="16"/>
    </location>
</feature>
<organism evidence="2 3">
    <name type="scientific">Stylosanthes scabra</name>
    <dbReference type="NCBI Taxonomy" id="79078"/>
    <lineage>
        <taxon>Eukaryota</taxon>
        <taxon>Viridiplantae</taxon>
        <taxon>Streptophyta</taxon>
        <taxon>Embryophyta</taxon>
        <taxon>Tracheophyta</taxon>
        <taxon>Spermatophyta</taxon>
        <taxon>Magnoliopsida</taxon>
        <taxon>eudicotyledons</taxon>
        <taxon>Gunneridae</taxon>
        <taxon>Pentapetalae</taxon>
        <taxon>rosids</taxon>
        <taxon>fabids</taxon>
        <taxon>Fabales</taxon>
        <taxon>Fabaceae</taxon>
        <taxon>Papilionoideae</taxon>
        <taxon>50 kb inversion clade</taxon>
        <taxon>dalbergioids sensu lato</taxon>
        <taxon>Dalbergieae</taxon>
        <taxon>Pterocarpus clade</taxon>
        <taxon>Stylosanthes</taxon>
    </lineage>
</organism>
<feature type="compositionally biased region" description="Polar residues" evidence="1">
    <location>
        <begin position="28"/>
        <end position="37"/>
    </location>
</feature>
<name>A0ABU6VER7_9FABA</name>
<evidence type="ECO:0000256" key="1">
    <source>
        <dbReference type="SAM" id="MobiDB-lite"/>
    </source>
</evidence>
<dbReference type="Proteomes" id="UP001341840">
    <property type="component" value="Unassembled WGS sequence"/>
</dbReference>